<protein>
    <recommendedName>
        <fullName evidence="4">Endonuclease/exonuclease/phosphatase domain-containing protein</fullName>
    </recommendedName>
</protein>
<evidence type="ECO:0000256" key="1">
    <source>
        <dbReference type="SAM" id="Coils"/>
    </source>
</evidence>
<keyword evidence="1" id="KW-0175">Coiled coil</keyword>
<accession>A0ABD3GPG4</accession>
<dbReference type="AlphaFoldDB" id="A0ABD3GPG4"/>
<feature type="coiled-coil region" evidence="1">
    <location>
        <begin position="38"/>
        <end position="86"/>
    </location>
</feature>
<dbReference type="Proteomes" id="UP001633002">
    <property type="component" value="Unassembled WGS sequence"/>
</dbReference>
<proteinExistence type="predicted"/>
<name>A0ABD3GPG4_9MARC</name>
<gene>
    <name evidence="2" type="ORF">R1sor_024063</name>
</gene>
<sequence length="275" mass="30742">MLETLCGSVTEIKFSVLGLKSEVLALRSQVDKQSVDTKQQLQITTEEVKSEALHLKEELSSDFKAVTDLQQDLQREQEKEKLAREARINNLRIVGLPEKDKENTKDVVLKFFQEELLVREPIVESAVRIGRAYSSVGIGKDPMFSISKLVSSLCHKGDVWIAGDFNGRSGTFQSSTLIEEGGLNWRECEEAEWVRASEDEGKNGLSDSFENFVSACGLTILNGTCKFPDTQVLDSRNNMDKGGGVLTLTNPNEERMNNIFGPAYEMIFCHATCHR</sequence>
<dbReference type="EMBL" id="JBJQOH010000007">
    <property type="protein sequence ID" value="KAL3681107.1"/>
    <property type="molecule type" value="Genomic_DNA"/>
</dbReference>
<organism evidence="2 3">
    <name type="scientific">Riccia sorocarpa</name>
    <dbReference type="NCBI Taxonomy" id="122646"/>
    <lineage>
        <taxon>Eukaryota</taxon>
        <taxon>Viridiplantae</taxon>
        <taxon>Streptophyta</taxon>
        <taxon>Embryophyta</taxon>
        <taxon>Marchantiophyta</taxon>
        <taxon>Marchantiopsida</taxon>
        <taxon>Marchantiidae</taxon>
        <taxon>Marchantiales</taxon>
        <taxon>Ricciaceae</taxon>
        <taxon>Riccia</taxon>
    </lineage>
</organism>
<evidence type="ECO:0000313" key="3">
    <source>
        <dbReference type="Proteomes" id="UP001633002"/>
    </source>
</evidence>
<reference evidence="2 3" key="1">
    <citation type="submission" date="2024-09" db="EMBL/GenBank/DDBJ databases">
        <title>Chromosome-scale assembly of Riccia sorocarpa.</title>
        <authorList>
            <person name="Paukszto L."/>
        </authorList>
    </citation>
    <scope>NUCLEOTIDE SEQUENCE [LARGE SCALE GENOMIC DNA]</scope>
    <source>
        <strain evidence="2">LP-2024</strain>
        <tissue evidence="2">Aerial parts of the thallus</tissue>
    </source>
</reference>
<comment type="caution">
    <text evidence="2">The sequence shown here is derived from an EMBL/GenBank/DDBJ whole genome shotgun (WGS) entry which is preliminary data.</text>
</comment>
<evidence type="ECO:0008006" key="4">
    <source>
        <dbReference type="Google" id="ProtNLM"/>
    </source>
</evidence>
<keyword evidence="3" id="KW-1185">Reference proteome</keyword>
<evidence type="ECO:0000313" key="2">
    <source>
        <dbReference type="EMBL" id="KAL3681107.1"/>
    </source>
</evidence>